<keyword evidence="4" id="KW-1185">Reference proteome</keyword>
<feature type="transmembrane region" description="Helical" evidence="1">
    <location>
        <begin position="101"/>
        <end position="122"/>
    </location>
</feature>
<protein>
    <recommendedName>
        <fullName evidence="2">DUF6545 domain-containing protein</fullName>
    </recommendedName>
</protein>
<sequence>MSLVVYLGALVLTAACLLLLRGPRAALRDPLTASTCVAVALGALVFFCAAPATLSTVNRLTGVPNFGAPLTYGVLTAYSCSLLILLINWRGGPRERVRRTVLRCMAAYGAVIVAVVVLFTLADTPVERLRDLDTYYANTPCAREMILLYLLGHSAATTVMCVLCVKWAREVTGLLRTGLRLILLGSLLDVVGFQAAKYAALVARWAGGDLDFLSTIVAPPMASLGALACSAGYVLPQLVPAAVAHWRSLGAYRALGPLWAQVRFASTAPKPYASFWQLPQERLHWREVSIHDALLALAPYFDDRVREAAYGTALRGGAGPREASTVAEAAMLADAARRAAARQEPPGLPSSYRLRATRTSGTDALVELARALTHSPVVAAVRDGTVRTSHG</sequence>
<feature type="transmembrane region" description="Helical" evidence="1">
    <location>
        <begin position="216"/>
        <end position="235"/>
    </location>
</feature>
<evidence type="ECO:0000259" key="2">
    <source>
        <dbReference type="Pfam" id="PF20182"/>
    </source>
</evidence>
<dbReference type="EMBL" id="BMWH01000002">
    <property type="protein sequence ID" value="GGZ74017.1"/>
    <property type="molecule type" value="Genomic_DNA"/>
</dbReference>
<keyword evidence="1" id="KW-0472">Membrane</keyword>
<reference evidence="3" key="1">
    <citation type="journal article" date="2014" name="Int. J. Syst. Evol. Microbiol.">
        <title>Complete genome sequence of Corynebacterium casei LMG S-19264T (=DSM 44701T), isolated from a smear-ripened cheese.</title>
        <authorList>
            <consortium name="US DOE Joint Genome Institute (JGI-PGF)"/>
            <person name="Walter F."/>
            <person name="Albersmeier A."/>
            <person name="Kalinowski J."/>
            <person name="Ruckert C."/>
        </authorList>
    </citation>
    <scope>NUCLEOTIDE SEQUENCE</scope>
    <source>
        <strain evidence="3">JCM 5016</strain>
    </source>
</reference>
<dbReference type="Pfam" id="PF20182">
    <property type="entry name" value="DUF6545"/>
    <property type="match status" value="1"/>
</dbReference>
<dbReference type="NCBIfam" id="NF042915">
    <property type="entry name" value="MAB_1171c_fam"/>
    <property type="match status" value="1"/>
</dbReference>
<feature type="transmembrane region" description="Helical" evidence="1">
    <location>
        <begin position="177"/>
        <end position="196"/>
    </location>
</feature>
<dbReference type="InterPro" id="IPR050039">
    <property type="entry name" value="MAB_1171c-like"/>
</dbReference>
<feature type="transmembrane region" description="Helical" evidence="1">
    <location>
        <begin position="146"/>
        <end position="165"/>
    </location>
</feature>
<gene>
    <name evidence="3" type="ORF">GCM10010389_09580</name>
</gene>
<comment type="caution">
    <text evidence="3">The sequence shown here is derived from an EMBL/GenBank/DDBJ whole genome shotgun (WGS) entry which is preliminary data.</text>
</comment>
<evidence type="ECO:0000313" key="4">
    <source>
        <dbReference type="Proteomes" id="UP000623010"/>
    </source>
</evidence>
<feature type="transmembrane region" description="Helical" evidence="1">
    <location>
        <begin position="66"/>
        <end position="89"/>
    </location>
</feature>
<evidence type="ECO:0000256" key="1">
    <source>
        <dbReference type="SAM" id="Phobius"/>
    </source>
</evidence>
<proteinExistence type="predicted"/>
<dbReference type="InterPro" id="IPR046675">
    <property type="entry name" value="DUF6545"/>
</dbReference>
<dbReference type="Proteomes" id="UP000623010">
    <property type="component" value="Unassembled WGS sequence"/>
</dbReference>
<name>A0A918V6V8_9ACTN</name>
<reference evidence="3" key="2">
    <citation type="submission" date="2020-09" db="EMBL/GenBank/DDBJ databases">
        <authorList>
            <person name="Sun Q."/>
            <person name="Ohkuma M."/>
        </authorList>
    </citation>
    <scope>NUCLEOTIDE SEQUENCE</scope>
    <source>
        <strain evidence="3">JCM 5016</strain>
    </source>
</reference>
<dbReference type="AlphaFoldDB" id="A0A918V6V8"/>
<dbReference type="RefSeq" id="WP_190056004.1">
    <property type="nucleotide sequence ID" value="NZ_BMWH01000002.1"/>
</dbReference>
<feature type="transmembrane region" description="Helical" evidence="1">
    <location>
        <begin position="35"/>
        <end position="54"/>
    </location>
</feature>
<feature type="domain" description="DUF6545" evidence="2">
    <location>
        <begin position="246"/>
        <end position="373"/>
    </location>
</feature>
<organism evidence="3 4">
    <name type="scientific">Streptomyces echinoruber</name>
    <dbReference type="NCBI Taxonomy" id="68898"/>
    <lineage>
        <taxon>Bacteria</taxon>
        <taxon>Bacillati</taxon>
        <taxon>Actinomycetota</taxon>
        <taxon>Actinomycetes</taxon>
        <taxon>Kitasatosporales</taxon>
        <taxon>Streptomycetaceae</taxon>
        <taxon>Streptomyces</taxon>
    </lineage>
</organism>
<keyword evidence="1" id="KW-1133">Transmembrane helix</keyword>
<accession>A0A918V6V8</accession>
<feature type="transmembrane region" description="Helical" evidence="1">
    <location>
        <begin position="6"/>
        <end position="23"/>
    </location>
</feature>
<keyword evidence="1" id="KW-0812">Transmembrane</keyword>
<evidence type="ECO:0000313" key="3">
    <source>
        <dbReference type="EMBL" id="GGZ74017.1"/>
    </source>
</evidence>